<feature type="domain" description="Platelet-derived growth factor (PDGF) family profile" evidence="3">
    <location>
        <begin position="291"/>
        <end position="398"/>
    </location>
</feature>
<dbReference type="GO" id="GO:0016020">
    <property type="term" value="C:membrane"/>
    <property type="evidence" value="ECO:0007669"/>
    <property type="project" value="InterPro"/>
</dbReference>
<proteinExistence type="predicted"/>
<evidence type="ECO:0000313" key="5">
    <source>
        <dbReference type="Proteomes" id="UP000242188"/>
    </source>
</evidence>
<dbReference type="Gene3D" id="2.10.90.10">
    <property type="entry name" value="Cystine-knot cytokines"/>
    <property type="match status" value="1"/>
</dbReference>
<dbReference type="STRING" id="6573.A0A210Q4V8"/>
<dbReference type="PANTHER" id="PTHR21719">
    <property type="entry name" value="FI06402P-RELATED"/>
    <property type="match status" value="1"/>
</dbReference>
<dbReference type="AlphaFoldDB" id="A0A210Q4V8"/>
<accession>A0A210Q4V8</accession>
<evidence type="ECO:0000313" key="4">
    <source>
        <dbReference type="EMBL" id="OWF43768.1"/>
    </source>
</evidence>
<feature type="region of interest" description="Disordered" evidence="1">
    <location>
        <begin position="20"/>
        <end position="43"/>
    </location>
</feature>
<comment type="caution">
    <text evidence="4">The sequence shown here is derived from an EMBL/GenBank/DDBJ whole genome shotgun (WGS) entry which is preliminary data.</text>
</comment>
<evidence type="ECO:0000256" key="2">
    <source>
        <dbReference type="SAM" id="Phobius"/>
    </source>
</evidence>
<dbReference type="InterPro" id="IPR029034">
    <property type="entry name" value="Cystine-knot_cytokine"/>
</dbReference>
<dbReference type="PROSITE" id="PS50278">
    <property type="entry name" value="PDGF_2"/>
    <property type="match status" value="1"/>
</dbReference>
<evidence type="ECO:0000259" key="3">
    <source>
        <dbReference type="PROSITE" id="PS50278"/>
    </source>
</evidence>
<dbReference type="Proteomes" id="UP000242188">
    <property type="component" value="Unassembled WGS sequence"/>
</dbReference>
<name>A0A210Q4V8_MIZYE</name>
<sequence>MEIRDGSQVRLLDGWTSGDTFSQRVKDQGTRLNRPPPKPRYAQDDLTLVTTSCSQYQRRAARDCGACWGRDQERRLHSPSSHRDSSDNNILFCSRSDPTSSLSGNSLTTGCVTFPRNSHRPQPSINNSEVWVQCNNLNETQCCSGSRIKMVRTLGKMLFMCVLISCFVYIVGFKKAKLPPGSGNSEDGDTTSSVRLGGPDRVMLEPNIYKPIALEEFERNILDLRTHYDVIRMFLVNKSISDDAITKLIYNEESSDVVDDVSGSHKRDYDYYNDEWDYNDEDRIVMQKALEHYEEIKTGPLGECSQPRPEIVRVRDFTGDAHKMYIPKFTVIHKCRNVTGCCWFDSQECRPLNVQIVWKPFITFDYNMDEETVEKSTDSVEWVLFENHTHCSCQNLNPLPECSLRCPHPFFMSRPHEECVCDCKKNSIHCNKIKYGMEPLKHKEFE</sequence>
<keyword evidence="2" id="KW-0472">Membrane</keyword>
<keyword evidence="5" id="KW-1185">Reference proteome</keyword>
<evidence type="ECO:0000256" key="1">
    <source>
        <dbReference type="SAM" id="MobiDB-lite"/>
    </source>
</evidence>
<gene>
    <name evidence="4" type="ORF">KP79_PYT12642</name>
</gene>
<keyword evidence="2" id="KW-1133">Transmembrane helix</keyword>
<protein>
    <recommendedName>
        <fullName evidence="3">Platelet-derived growth factor (PDGF) family profile domain-containing protein</fullName>
    </recommendedName>
</protein>
<organism evidence="4 5">
    <name type="scientific">Mizuhopecten yessoensis</name>
    <name type="common">Japanese scallop</name>
    <name type="synonym">Patinopecten yessoensis</name>
    <dbReference type="NCBI Taxonomy" id="6573"/>
    <lineage>
        <taxon>Eukaryota</taxon>
        <taxon>Metazoa</taxon>
        <taxon>Spiralia</taxon>
        <taxon>Lophotrochozoa</taxon>
        <taxon>Mollusca</taxon>
        <taxon>Bivalvia</taxon>
        <taxon>Autobranchia</taxon>
        <taxon>Pteriomorphia</taxon>
        <taxon>Pectinida</taxon>
        <taxon>Pectinoidea</taxon>
        <taxon>Pectinidae</taxon>
        <taxon>Mizuhopecten</taxon>
    </lineage>
</organism>
<dbReference type="GO" id="GO:0008083">
    <property type="term" value="F:growth factor activity"/>
    <property type="evidence" value="ECO:0007669"/>
    <property type="project" value="InterPro"/>
</dbReference>
<feature type="transmembrane region" description="Helical" evidence="2">
    <location>
        <begin position="154"/>
        <end position="172"/>
    </location>
</feature>
<dbReference type="InterPro" id="IPR000072">
    <property type="entry name" value="PDGF/VEGF_dom"/>
</dbReference>
<dbReference type="OrthoDB" id="6370328at2759"/>
<dbReference type="EMBL" id="NEDP02004995">
    <property type="protein sequence ID" value="OWF43768.1"/>
    <property type="molecule type" value="Genomic_DNA"/>
</dbReference>
<dbReference type="Pfam" id="PF00341">
    <property type="entry name" value="PDGF"/>
    <property type="match status" value="1"/>
</dbReference>
<dbReference type="SUPFAM" id="SSF57501">
    <property type="entry name" value="Cystine-knot cytokines"/>
    <property type="match status" value="1"/>
</dbReference>
<reference evidence="4 5" key="1">
    <citation type="journal article" date="2017" name="Nat. Ecol. Evol.">
        <title>Scallop genome provides insights into evolution of bilaterian karyotype and development.</title>
        <authorList>
            <person name="Wang S."/>
            <person name="Zhang J."/>
            <person name="Jiao W."/>
            <person name="Li J."/>
            <person name="Xun X."/>
            <person name="Sun Y."/>
            <person name="Guo X."/>
            <person name="Huan P."/>
            <person name="Dong B."/>
            <person name="Zhang L."/>
            <person name="Hu X."/>
            <person name="Sun X."/>
            <person name="Wang J."/>
            <person name="Zhao C."/>
            <person name="Wang Y."/>
            <person name="Wang D."/>
            <person name="Huang X."/>
            <person name="Wang R."/>
            <person name="Lv J."/>
            <person name="Li Y."/>
            <person name="Zhang Z."/>
            <person name="Liu B."/>
            <person name="Lu W."/>
            <person name="Hui Y."/>
            <person name="Liang J."/>
            <person name="Zhou Z."/>
            <person name="Hou R."/>
            <person name="Li X."/>
            <person name="Liu Y."/>
            <person name="Li H."/>
            <person name="Ning X."/>
            <person name="Lin Y."/>
            <person name="Zhao L."/>
            <person name="Xing Q."/>
            <person name="Dou J."/>
            <person name="Li Y."/>
            <person name="Mao J."/>
            <person name="Guo H."/>
            <person name="Dou H."/>
            <person name="Li T."/>
            <person name="Mu C."/>
            <person name="Jiang W."/>
            <person name="Fu Q."/>
            <person name="Fu X."/>
            <person name="Miao Y."/>
            <person name="Liu J."/>
            <person name="Yu Q."/>
            <person name="Li R."/>
            <person name="Liao H."/>
            <person name="Li X."/>
            <person name="Kong Y."/>
            <person name="Jiang Z."/>
            <person name="Chourrout D."/>
            <person name="Li R."/>
            <person name="Bao Z."/>
        </authorList>
    </citation>
    <scope>NUCLEOTIDE SEQUENCE [LARGE SCALE GENOMIC DNA]</scope>
    <source>
        <strain evidence="4 5">PY_sf001</strain>
    </source>
</reference>
<keyword evidence="2" id="KW-0812">Transmembrane</keyword>
<dbReference type="PANTHER" id="PTHR21719:SF1">
    <property type="entry name" value="FI06402P-RELATED"/>
    <property type="match status" value="1"/>
</dbReference>